<dbReference type="EMBL" id="JMIR01000006">
    <property type="protein sequence ID" value="KEO84068.1"/>
    <property type="molecule type" value="Genomic_DNA"/>
</dbReference>
<dbReference type="Pfam" id="PF20074">
    <property type="entry name" value="DUF6470"/>
    <property type="match status" value="1"/>
</dbReference>
<evidence type="ECO:0000313" key="2">
    <source>
        <dbReference type="Proteomes" id="UP000027931"/>
    </source>
</evidence>
<protein>
    <submittedName>
        <fullName evidence="1">Uncharacterized protein</fullName>
    </submittedName>
</protein>
<evidence type="ECO:0000313" key="1">
    <source>
        <dbReference type="EMBL" id="KEO84068.1"/>
    </source>
</evidence>
<organism evidence="1 2">
    <name type="scientific">Tumebacillus flagellatus</name>
    <dbReference type="NCBI Taxonomy" id="1157490"/>
    <lineage>
        <taxon>Bacteria</taxon>
        <taxon>Bacillati</taxon>
        <taxon>Bacillota</taxon>
        <taxon>Bacilli</taxon>
        <taxon>Bacillales</taxon>
        <taxon>Alicyclobacillaceae</taxon>
        <taxon>Tumebacillus</taxon>
    </lineage>
</organism>
<dbReference type="eggNOG" id="ENOG5033026">
    <property type="taxonomic scope" value="Bacteria"/>
</dbReference>
<reference evidence="1 2" key="1">
    <citation type="journal article" date="2013" name="Int. J. Syst. Evol. Microbiol.">
        <title>Tumebacillus flagellatus sp. nov., an alpha-amylase/pullulanase-producing bacterium isolated from cassava wastewater.</title>
        <authorList>
            <person name="Wang Q."/>
            <person name="Xie N."/>
            <person name="Qin Y."/>
            <person name="Shen N."/>
            <person name="Zhu J."/>
            <person name="Mi H."/>
            <person name="Huang R."/>
        </authorList>
    </citation>
    <scope>NUCLEOTIDE SEQUENCE [LARGE SCALE GENOMIC DNA]</scope>
    <source>
        <strain evidence="1 2">GST4</strain>
    </source>
</reference>
<proteinExistence type="predicted"/>
<comment type="caution">
    <text evidence="1">The sequence shown here is derived from an EMBL/GenBank/DDBJ whole genome shotgun (WGS) entry which is preliminary data.</text>
</comment>
<dbReference type="OrthoDB" id="2112831at2"/>
<dbReference type="STRING" id="1157490.EL26_06285"/>
<dbReference type="RefSeq" id="WP_038085647.1">
    <property type="nucleotide sequence ID" value="NZ_JMIR01000006.1"/>
</dbReference>
<dbReference type="AlphaFoldDB" id="A0A074LVK8"/>
<accession>A0A074LVK8</accession>
<dbReference type="InterPro" id="IPR045527">
    <property type="entry name" value="DUF6470"/>
</dbReference>
<name>A0A074LVK8_9BACL</name>
<dbReference type="Proteomes" id="UP000027931">
    <property type="component" value="Unassembled WGS sequence"/>
</dbReference>
<keyword evidence="2" id="KW-1185">Reference proteome</keyword>
<sequence length="187" mass="20516">MLTLQISQQYAKLGIESTRAQLDLRQRPADLQIEQPAAVLEISQGTGKLEIDSTEGQSSLGYRSSQRMLDSVASQVRSGVLDAIGKIAEEGWQLAEISGPSIGDLALQKQNEGTMPIDYVGPYTGPYVKLSYAPHPLDIRVQPQKAVIQVTPHPVESQYSPGNVRTYVAQQNGLQIDVKGQYMNMEF</sequence>
<gene>
    <name evidence="1" type="ORF">EL26_06285</name>
</gene>